<gene>
    <name evidence="11" type="ORF">PGTUg99_029095</name>
</gene>
<evidence type="ECO:0000256" key="6">
    <source>
        <dbReference type="ARBA" id="ARBA00022989"/>
    </source>
</evidence>
<evidence type="ECO:0000256" key="9">
    <source>
        <dbReference type="SAM" id="Phobius"/>
    </source>
</evidence>
<comment type="subcellular location">
    <subcellularLocation>
        <location evidence="1">Membrane</location>
        <topology evidence="1">Multi-pass membrane protein</topology>
    </subcellularLocation>
</comment>
<name>A0A5B0PP00_PUCGR</name>
<evidence type="ECO:0000256" key="4">
    <source>
        <dbReference type="ARBA" id="ARBA00022679"/>
    </source>
</evidence>
<dbReference type="GO" id="GO:0006629">
    <property type="term" value="P:lipid metabolic process"/>
    <property type="evidence" value="ECO:0007669"/>
    <property type="project" value="InterPro"/>
</dbReference>
<evidence type="ECO:0000256" key="1">
    <source>
        <dbReference type="ARBA" id="ARBA00004141"/>
    </source>
</evidence>
<proteinExistence type="inferred from homology"/>
<feature type="transmembrane region" description="Helical" evidence="9">
    <location>
        <begin position="164"/>
        <end position="181"/>
    </location>
</feature>
<keyword evidence="5 9" id="KW-0812">Transmembrane</keyword>
<feature type="compositionally biased region" description="Basic and acidic residues" evidence="8">
    <location>
        <begin position="101"/>
        <end position="114"/>
    </location>
</feature>
<keyword evidence="7 9" id="KW-0472">Membrane</keyword>
<organism evidence="11 12">
    <name type="scientific">Puccinia graminis f. sp. tritici</name>
    <dbReference type="NCBI Taxonomy" id="56615"/>
    <lineage>
        <taxon>Eukaryota</taxon>
        <taxon>Fungi</taxon>
        <taxon>Dikarya</taxon>
        <taxon>Basidiomycota</taxon>
        <taxon>Pucciniomycotina</taxon>
        <taxon>Pucciniomycetes</taxon>
        <taxon>Pucciniales</taxon>
        <taxon>Pucciniaceae</taxon>
        <taxon>Puccinia</taxon>
    </lineage>
</organism>
<dbReference type="InterPro" id="IPR044851">
    <property type="entry name" value="Wax_synthase"/>
</dbReference>
<dbReference type="InterPro" id="IPR032805">
    <property type="entry name" value="Wax_synthase_dom"/>
</dbReference>
<reference evidence="11 12" key="1">
    <citation type="submission" date="2019-05" db="EMBL/GenBank/DDBJ databases">
        <title>Emergence of the Ug99 lineage of the wheat stem rust pathogen through somatic hybridization.</title>
        <authorList>
            <person name="Li F."/>
            <person name="Upadhyaya N.M."/>
            <person name="Sperschneider J."/>
            <person name="Matny O."/>
            <person name="Nguyen-Phuc H."/>
            <person name="Mago R."/>
            <person name="Raley C."/>
            <person name="Miller M.E."/>
            <person name="Silverstein K.A.T."/>
            <person name="Henningsen E."/>
            <person name="Hirsch C.D."/>
            <person name="Visser B."/>
            <person name="Pretorius Z.A."/>
            <person name="Steffenson B.J."/>
            <person name="Schwessinger B."/>
            <person name="Dodds P.N."/>
            <person name="Figueroa M."/>
        </authorList>
    </citation>
    <scope>NUCLEOTIDE SEQUENCE [LARGE SCALE GENOMIC DNA]</scope>
    <source>
        <strain evidence="11 12">Ug99</strain>
    </source>
</reference>
<evidence type="ECO:0000259" key="10">
    <source>
        <dbReference type="Pfam" id="PF13813"/>
    </source>
</evidence>
<dbReference type="GO" id="GO:0008374">
    <property type="term" value="F:O-acyltransferase activity"/>
    <property type="evidence" value="ECO:0007669"/>
    <property type="project" value="InterPro"/>
</dbReference>
<dbReference type="PANTHER" id="PTHR31595:SF57">
    <property type="entry name" value="OS04G0481900 PROTEIN"/>
    <property type="match status" value="1"/>
</dbReference>
<keyword evidence="4" id="KW-0808">Transferase</keyword>
<feature type="transmembrane region" description="Helical" evidence="9">
    <location>
        <begin position="378"/>
        <end position="400"/>
    </location>
</feature>
<feature type="domain" description="Wax synthase" evidence="10">
    <location>
        <begin position="271"/>
        <end position="354"/>
    </location>
</feature>
<keyword evidence="6 9" id="KW-1133">Transmembrane helix</keyword>
<protein>
    <recommendedName>
        <fullName evidence="10">Wax synthase domain-containing protein</fullName>
    </recommendedName>
</protein>
<evidence type="ECO:0000256" key="8">
    <source>
        <dbReference type="SAM" id="MobiDB-lite"/>
    </source>
</evidence>
<dbReference type="Proteomes" id="UP000325313">
    <property type="component" value="Unassembled WGS sequence"/>
</dbReference>
<evidence type="ECO:0000256" key="2">
    <source>
        <dbReference type="ARBA" id="ARBA00005179"/>
    </source>
</evidence>
<feature type="transmembrane region" description="Helical" evidence="9">
    <location>
        <begin position="292"/>
        <end position="311"/>
    </location>
</feature>
<dbReference type="AlphaFoldDB" id="A0A5B0PP00"/>
<evidence type="ECO:0000313" key="12">
    <source>
        <dbReference type="Proteomes" id="UP000325313"/>
    </source>
</evidence>
<comment type="pathway">
    <text evidence="2">Secondary metabolite biosynthesis.</text>
</comment>
<evidence type="ECO:0000256" key="3">
    <source>
        <dbReference type="ARBA" id="ARBA00007282"/>
    </source>
</evidence>
<dbReference type="PANTHER" id="PTHR31595">
    <property type="entry name" value="LONG-CHAIN-ALCOHOL O-FATTY-ACYLTRANSFERASE 3-RELATED"/>
    <property type="match status" value="1"/>
</dbReference>
<accession>A0A5B0PP00</accession>
<dbReference type="EMBL" id="VDEP01000338">
    <property type="protein sequence ID" value="KAA1102350.1"/>
    <property type="molecule type" value="Genomic_DNA"/>
</dbReference>
<evidence type="ECO:0000313" key="11">
    <source>
        <dbReference type="EMBL" id="KAA1102350.1"/>
    </source>
</evidence>
<dbReference type="Pfam" id="PF13813">
    <property type="entry name" value="MBOAT_2"/>
    <property type="match status" value="1"/>
</dbReference>
<evidence type="ECO:0000256" key="5">
    <source>
        <dbReference type="ARBA" id="ARBA00022692"/>
    </source>
</evidence>
<evidence type="ECO:0000256" key="7">
    <source>
        <dbReference type="ARBA" id="ARBA00023136"/>
    </source>
</evidence>
<feature type="region of interest" description="Disordered" evidence="8">
    <location>
        <begin position="92"/>
        <end position="114"/>
    </location>
</feature>
<comment type="caution">
    <text evidence="11">The sequence shown here is derived from an EMBL/GenBank/DDBJ whole genome shotgun (WGS) entry which is preliminary data.</text>
</comment>
<comment type="similarity">
    <text evidence="3">Belongs to the wax synthase family.</text>
</comment>
<sequence length="435" mass="49430">MMEWIKVTTHLAPMLIQAGLLNLVWTHPDQLQKPMIRWTRLSLLPISLSFLLSDLWNLKYNSQLSIFIKTNLGCTFGGHAFRLALLALQQPEPQKHPKGPSSDEKPAPEASDEREQSALQNLASIFMLALVGSTNPSKKAKISSGVNQGIRDDMIFLMTTLRRLIFLHFSSVIALIFWKITNDESLTIDQPILKLLRNYKSEIRAFSWGMFVWIGIDLQGCLPRISMFALKLISRLLSNFVALPKMISKQLEKFKQIDLSQAFPFYYKNLPLGASSLTDFWSRHWHEILKDLFIEAGVAPVTYVLVSFLGFQAKSTFVRISGIMGAFTISAVLHEVGIWSAGPLDPTFKTSIFFLSQGVGVCLENGFKKISGRKVNGFLGRIWLLTWLVYFGQPMVSIWLENLGFNQNNVFRKVDDIGLFRLMYTPFIVPKLLMF</sequence>
<dbReference type="GO" id="GO:0016020">
    <property type="term" value="C:membrane"/>
    <property type="evidence" value="ECO:0007669"/>
    <property type="project" value="UniProtKB-SubCell"/>
</dbReference>